<dbReference type="PANTHER" id="PTHR42663">
    <property type="entry name" value="HYDROLASE C777.06C-RELATED-RELATED"/>
    <property type="match status" value="1"/>
</dbReference>
<dbReference type="Pfam" id="PF12706">
    <property type="entry name" value="Lactamase_B_2"/>
    <property type="match status" value="1"/>
</dbReference>
<sequence length="294" mass="31643">MKAVVLGSAAGGGFPQWNCRCANCSLAWAGDPRASWRTQSSLALVERDEAILVNASPDIGQQLRATPALWPQSARHSPIAKVVLTSAEIDHVAGLLSLRERHAFQIWALDPVRAAIADNPMLQPLQADWAALRADAPIPAGDETEMTLFPVPGKAPLYLETPEPETGSEDGETAGLVVSRRGTRLLYIPGCATLSDGVRVQAERADIVLFDGTLFEDDEMIRSGLGEKTGRRMGHMPMTGPGGSLDWLAALPASRKIYTHINNTNPVLIEGSRERRLVESAGVEIARDGMEIPL</sequence>
<name>A0ABW0P8L7_9HYPH</name>
<protein>
    <recommendedName>
        <fullName evidence="3 6">Coenzyme PQQ synthesis protein B</fullName>
    </recommendedName>
    <alternativeName>
        <fullName evidence="6">Pyrroloquinoline quinone biosynthesis protein B</fullName>
    </alternativeName>
</protein>
<dbReference type="PANTHER" id="PTHR42663:SF7">
    <property type="entry name" value="COENZYME PQQ SYNTHESIS PROTEIN B"/>
    <property type="match status" value="1"/>
</dbReference>
<dbReference type="HAMAP" id="MF_00653">
    <property type="entry name" value="PQQ_syn_PqqB"/>
    <property type="match status" value="1"/>
</dbReference>
<evidence type="ECO:0000256" key="6">
    <source>
        <dbReference type="HAMAP-Rule" id="MF_00653"/>
    </source>
</evidence>
<feature type="domain" description="Metallo-beta-lactamase" evidence="7">
    <location>
        <begin position="51"/>
        <end position="261"/>
    </location>
</feature>
<dbReference type="NCBIfam" id="TIGR02108">
    <property type="entry name" value="PQQ_syn_pqqB"/>
    <property type="match status" value="1"/>
</dbReference>
<dbReference type="InterPro" id="IPR036866">
    <property type="entry name" value="RibonucZ/Hydroxyglut_hydro"/>
</dbReference>
<evidence type="ECO:0000256" key="2">
    <source>
        <dbReference type="ARBA" id="ARBA00008481"/>
    </source>
</evidence>
<comment type="function">
    <text evidence="6">May be involved in the transport of PQQ or its precursor to the periplasm.</text>
</comment>
<accession>A0ABW0P8L7</accession>
<reference evidence="9" key="1">
    <citation type="journal article" date="2019" name="Int. J. Syst. Evol. Microbiol.">
        <title>The Global Catalogue of Microorganisms (GCM) 10K type strain sequencing project: providing services to taxonomists for standard genome sequencing and annotation.</title>
        <authorList>
            <consortium name="The Broad Institute Genomics Platform"/>
            <consortium name="The Broad Institute Genome Sequencing Center for Infectious Disease"/>
            <person name="Wu L."/>
            <person name="Ma J."/>
        </authorList>
    </citation>
    <scope>NUCLEOTIDE SEQUENCE [LARGE SCALE GENOMIC DNA]</scope>
    <source>
        <strain evidence="9">CCUG 43117</strain>
    </source>
</reference>
<dbReference type="SUPFAM" id="SSF56281">
    <property type="entry name" value="Metallo-hydrolase/oxidoreductase"/>
    <property type="match status" value="1"/>
</dbReference>
<evidence type="ECO:0000313" key="8">
    <source>
        <dbReference type="EMBL" id="MFC5508097.1"/>
    </source>
</evidence>
<dbReference type="RefSeq" id="WP_066722432.1">
    <property type="nucleotide sequence ID" value="NZ_JBHSLU010000082.1"/>
</dbReference>
<evidence type="ECO:0000259" key="7">
    <source>
        <dbReference type="Pfam" id="PF12706"/>
    </source>
</evidence>
<comment type="pathway">
    <text evidence="1 6">Cofactor biosynthesis; pyrroloquinoline quinone biosynthesis.</text>
</comment>
<keyword evidence="5 6" id="KW-0884">PQQ biosynthesis</keyword>
<organism evidence="8 9">
    <name type="scientific">Bosea massiliensis</name>
    <dbReference type="NCBI Taxonomy" id="151419"/>
    <lineage>
        <taxon>Bacteria</taxon>
        <taxon>Pseudomonadati</taxon>
        <taxon>Pseudomonadota</taxon>
        <taxon>Alphaproteobacteria</taxon>
        <taxon>Hyphomicrobiales</taxon>
        <taxon>Boseaceae</taxon>
        <taxon>Bosea</taxon>
    </lineage>
</organism>
<evidence type="ECO:0000256" key="3">
    <source>
        <dbReference type="ARBA" id="ARBA00015084"/>
    </source>
</evidence>
<evidence type="ECO:0000313" key="9">
    <source>
        <dbReference type="Proteomes" id="UP001596060"/>
    </source>
</evidence>
<evidence type="ECO:0000256" key="1">
    <source>
        <dbReference type="ARBA" id="ARBA00004886"/>
    </source>
</evidence>
<dbReference type="InterPro" id="IPR001279">
    <property type="entry name" value="Metallo-B-lactamas"/>
</dbReference>
<comment type="similarity">
    <text evidence="2 6">Belongs to the PqqB family.</text>
</comment>
<dbReference type="InterPro" id="IPR011842">
    <property type="entry name" value="PQQ_synth_PqqB"/>
</dbReference>
<comment type="caution">
    <text evidence="8">The sequence shown here is derived from an EMBL/GenBank/DDBJ whole genome shotgun (WGS) entry which is preliminary data.</text>
</comment>
<keyword evidence="9" id="KW-1185">Reference proteome</keyword>
<evidence type="ECO:0000256" key="4">
    <source>
        <dbReference type="ARBA" id="ARBA00022448"/>
    </source>
</evidence>
<proteinExistence type="inferred from homology"/>
<evidence type="ECO:0000256" key="5">
    <source>
        <dbReference type="ARBA" id="ARBA00022905"/>
    </source>
</evidence>
<dbReference type="EMBL" id="JBHSLU010000082">
    <property type="protein sequence ID" value="MFC5508097.1"/>
    <property type="molecule type" value="Genomic_DNA"/>
</dbReference>
<dbReference type="Gene3D" id="3.60.15.10">
    <property type="entry name" value="Ribonuclease Z/Hydroxyacylglutathione hydrolase-like"/>
    <property type="match status" value="1"/>
</dbReference>
<dbReference type="Proteomes" id="UP001596060">
    <property type="component" value="Unassembled WGS sequence"/>
</dbReference>
<gene>
    <name evidence="6 8" type="primary">pqqB</name>
    <name evidence="8" type="ORF">ACFPN9_22915</name>
</gene>
<keyword evidence="4 6" id="KW-0813">Transport</keyword>